<comment type="similarity">
    <text evidence="1">Belongs to the glycosyltransferase 2 family.</text>
</comment>
<accession>A0ABW5BMN7</accession>
<gene>
    <name evidence="6" type="ORF">ACFSKO_14530</name>
</gene>
<reference evidence="7" key="1">
    <citation type="journal article" date="2019" name="Int. J. Syst. Evol. Microbiol.">
        <title>The Global Catalogue of Microorganisms (GCM) 10K type strain sequencing project: providing services to taxonomists for standard genome sequencing and annotation.</title>
        <authorList>
            <consortium name="The Broad Institute Genomics Platform"/>
            <consortium name="The Broad Institute Genome Sequencing Center for Infectious Disease"/>
            <person name="Wu L."/>
            <person name="Ma J."/>
        </authorList>
    </citation>
    <scope>NUCLEOTIDE SEQUENCE [LARGE SCALE GENOMIC DNA]</scope>
    <source>
        <strain evidence="7">CGMCC 4.7192</strain>
    </source>
</reference>
<name>A0ABW5BMN7_9PROT</name>
<sequence length="308" mass="35290">MSLPNKVNIAYVVPTKDRPDDLRILFTSLQKQTRQPDQIIIVDGSDPPIEPICHEYPDLDISYVRCFPPSLAKQRNAGMAALDDSITVAGYLDDDLELEADATQKMVDFWMQADDQIGGVSMSIINQSAPYRKNWLKFFLMYGDPAGSVTGSGFHSAIPTVTETIETKWLYGGATLWHRNVIAKFEYDEWFVGHGFGEDFEYSYRVGRDYKLFVLAGSRTYHHERPMADEKMYILGRQQTYNRFYMFRKMGDFSSLLFAWSISGLVFMNFLALVKNPGRPTRDRLKGNLRGIWEALIDGKKSFAGHWK</sequence>
<organism evidence="6 7">
    <name type="scientific">Kiloniella antarctica</name>
    <dbReference type="NCBI Taxonomy" id="1550907"/>
    <lineage>
        <taxon>Bacteria</taxon>
        <taxon>Pseudomonadati</taxon>
        <taxon>Pseudomonadota</taxon>
        <taxon>Alphaproteobacteria</taxon>
        <taxon>Rhodospirillales</taxon>
        <taxon>Kiloniellaceae</taxon>
        <taxon>Kiloniella</taxon>
    </lineage>
</organism>
<keyword evidence="7" id="KW-1185">Reference proteome</keyword>
<feature type="domain" description="Glycosyltransferase 2-like" evidence="5">
    <location>
        <begin position="12"/>
        <end position="137"/>
    </location>
</feature>
<evidence type="ECO:0000256" key="2">
    <source>
        <dbReference type="ARBA" id="ARBA00022676"/>
    </source>
</evidence>
<evidence type="ECO:0000259" key="5">
    <source>
        <dbReference type="Pfam" id="PF00535"/>
    </source>
</evidence>
<dbReference type="EMBL" id="JBHUII010000007">
    <property type="protein sequence ID" value="MFD2206844.1"/>
    <property type="molecule type" value="Genomic_DNA"/>
</dbReference>
<dbReference type="Proteomes" id="UP001597294">
    <property type="component" value="Unassembled WGS sequence"/>
</dbReference>
<protein>
    <submittedName>
        <fullName evidence="6">Glycosyltransferase family 2 protein</fullName>
        <ecNumber evidence="6">2.4.-.-</ecNumber>
    </submittedName>
</protein>
<keyword evidence="4" id="KW-0472">Membrane</keyword>
<dbReference type="SUPFAM" id="SSF53448">
    <property type="entry name" value="Nucleotide-diphospho-sugar transferases"/>
    <property type="match status" value="1"/>
</dbReference>
<dbReference type="PANTHER" id="PTHR43179">
    <property type="entry name" value="RHAMNOSYLTRANSFERASE WBBL"/>
    <property type="match status" value="1"/>
</dbReference>
<evidence type="ECO:0000313" key="7">
    <source>
        <dbReference type="Proteomes" id="UP001597294"/>
    </source>
</evidence>
<dbReference type="InterPro" id="IPR029044">
    <property type="entry name" value="Nucleotide-diphossugar_trans"/>
</dbReference>
<comment type="caution">
    <text evidence="6">The sequence shown here is derived from an EMBL/GenBank/DDBJ whole genome shotgun (WGS) entry which is preliminary data.</text>
</comment>
<dbReference type="EC" id="2.4.-.-" evidence="6"/>
<evidence type="ECO:0000256" key="4">
    <source>
        <dbReference type="SAM" id="Phobius"/>
    </source>
</evidence>
<evidence type="ECO:0000313" key="6">
    <source>
        <dbReference type="EMBL" id="MFD2206844.1"/>
    </source>
</evidence>
<dbReference type="Gene3D" id="3.90.550.10">
    <property type="entry name" value="Spore Coat Polysaccharide Biosynthesis Protein SpsA, Chain A"/>
    <property type="match status" value="1"/>
</dbReference>
<dbReference type="RefSeq" id="WP_380252879.1">
    <property type="nucleotide sequence ID" value="NZ_JBHUII010000007.1"/>
</dbReference>
<evidence type="ECO:0000256" key="3">
    <source>
        <dbReference type="ARBA" id="ARBA00022679"/>
    </source>
</evidence>
<proteinExistence type="inferred from homology"/>
<keyword evidence="2 6" id="KW-0328">Glycosyltransferase</keyword>
<dbReference type="GO" id="GO:0016757">
    <property type="term" value="F:glycosyltransferase activity"/>
    <property type="evidence" value="ECO:0007669"/>
    <property type="project" value="UniProtKB-KW"/>
</dbReference>
<dbReference type="CDD" id="cd00761">
    <property type="entry name" value="Glyco_tranf_GTA_type"/>
    <property type="match status" value="1"/>
</dbReference>
<keyword evidence="4" id="KW-1133">Transmembrane helix</keyword>
<dbReference type="InterPro" id="IPR001173">
    <property type="entry name" value="Glyco_trans_2-like"/>
</dbReference>
<feature type="transmembrane region" description="Helical" evidence="4">
    <location>
        <begin position="253"/>
        <end position="274"/>
    </location>
</feature>
<dbReference type="PANTHER" id="PTHR43179:SF12">
    <property type="entry name" value="GALACTOFURANOSYLTRANSFERASE GLFT2"/>
    <property type="match status" value="1"/>
</dbReference>
<evidence type="ECO:0000256" key="1">
    <source>
        <dbReference type="ARBA" id="ARBA00006739"/>
    </source>
</evidence>
<dbReference type="Pfam" id="PF00535">
    <property type="entry name" value="Glycos_transf_2"/>
    <property type="match status" value="1"/>
</dbReference>
<keyword evidence="4" id="KW-0812">Transmembrane</keyword>
<keyword evidence="3 6" id="KW-0808">Transferase</keyword>